<dbReference type="InterPro" id="IPR036634">
    <property type="entry name" value="PRD_sf"/>
</dbReference>
<evidence type="ECO:0000256" key="1">
    <source>
        <dbReference type="ARBA" id="ARBA00022737"/>
    </source>
</evidence>
<name>A0A429ZMB0_9ENTE</name>
<dbReference type="Pfam" id="PF00874">
    <property type="entry name" value="PRD"/>
    <property type="match status" value="2"/>
</dbReference>
<comment type="caution">
    <text evidence="3">The sequence shown here is derived from an EMBL/GenBank/DDBJ whole genome shotgun (WGS) entry which is preliminary data.</text>
</comment>
<feature type="domain" description="PRD" evidence="2">
    <location>
        <begin position="171"/>
        <end position="278"/>
    </location>
</feature>
<evidence type="ECO:0000259" key="2">
    <source>
        <dbReference type="PROSITE" id="PS51372"/>
    </source>
</evidence>
<sequence>MIIKKVLNNNVVISENTDFQEVIVMGKGIAFNKKVGDTIAVTSVEKMFVNHSENERQEMEKLVEKIPTEIIEISKEIMLLAEKEIGYNYSEKSYLSLTDHLYYAIERAKENISLPNPLLFDIKKFYSKEFNVSLKAIGMVEDKLCVNMTEEEAGVIALHLANSVTDYQDMATTMKNTEIVKNILNIVRRYFGCEFDESSTNYQRMVTHIQFFVQRIMNNELSEETDDFLYELVQSKYPEAFQCSLRVRDYLLTKRDISISHSEIIYLTIHINRVVNNK</sequence>
<dbReference type="SMART" id="SM01061">
    <property type="entry name" value="CAT_RBD"/>
    <property type="match status" value="1"/>
</dbReference>
<organism evidence="3 4">
    <name type="scientific">Vagococcus bubulae</name>
    <dbReference type="NCBI Taxonomy" id="1977868"/>
    <lineage>
        <taxon>Bacteria</taxon>
        <taxon>Bacillati</taxon>
        <taxon>Bacillota</taxon>
        <taxon>Bacilli</taxon>
        <taxon>Lactobacillales</taxon>
        <taxon>Enterococcaceae</taxon>
        <taxon>Vagococcus</taxon>
    </lineage>
</organism>
<dbReference type="AlphaFoldDB" id="A0A429ZMB0"/>
<keyword evidence="4" id="KW-1185">Reference proteome</keyword>
<dbReference type="Gene3D" id="1.10.1790.10">
    <property type="entry name" value="PRD domain"/>
    <property type="match status" value="2"/>
</dbReference>
<dbReference type="PANTHER" id="PTHR30185">
    <property type="entry name" value="CRYPTIC BETA-GLUCOSIDE BGL OPERON ANTITERMINATOR"/>
    <property type="match status" value="1"/>
</dbReference>
<dbReference type="NCBIfam" id="NF046042">
    <property type="entry name" value="LicT"/>
    <property type="match status" value="1"/>
</dbReference>
<reference evidence="3 4" key="1">
    <citation type="submission" date="2017-05" db="EMBL/GenBank/DDBJ databases">
        <title>Vagococcus spp. assemblies.</title>
        <authorList>
            <person name="Gulvik C.A."/>
        </authorList>
    </citation>
    <scope>NUCLEOTIDE SEQUENCE [LARGE SCALE GENOMIC DNA]</scope>
    <source>
        <strain evidence="3 4">SS1994</strain>
    </source>
</reference>
<dbReference type="SUPFAM" id="SSF50151">
    <property type="entry name" value="SacY-like RNA-binding domain"/>
    <property type="match status" value="1"/>
</dbReference>
<dbReference type="GO" id="GO:0003723">
    <property type="term" value="F:RNA binding"/>
    <property type="evidence" value="ECO:0007669"/>
    <property type="project" value="InterPro"/>
</dbReference>
<dbReference type="RefSeq" id="WP_125957065.1">
    <property type="nucleotide sequence ID" value="NZ_JAQEJV010000006.1"/>
</dbReference>
<evidence type="ECO:0000313" key="3">
    <source>
        <dbReference type="EMBL" id="RST94834.1"/>
    </source>
</evidence>
<evidence type="ECO:0000313" key="4">
    <source>
        <dbReference type="Proteomes" id="UP000288490"/>
    </source>
</evidence>
<dbReference type="Gene3D" id="2.30.24.10">
    <property type="entry name" value="CAT RNA-binding domain"/>
    <property type="match status" value="1"/>
</dbReference>
<dbReference type="Pfam" id="PF03123">
    <property type="entry name" value="CAT_RBD"/>
    <property type="match status" value="1"/>
</dbReference>
<dbReference type="OrthoDB" id="9813552at2"/>
<gene>
    <name evidence="3" type="ORF">CBF36_04710</name>
</gene>
<dbReference type="InterPro" id="IPR011608">
    <property type="entry name" value="PRD"/>
</dbReference>
<dbReference type="InterPro" id="IPR050661">
    <property type="entry name" value="BglG_antiterminators"/>
</dbReference>
<keyword evidence="1" id="KW-0677">Repeat</keyword>
<dbReference type="SUPFAM" id="SSF63520">
    <property type="entry name" value="PTS-regulatory domain, PRD"/>
    <property type="match status" value="2"/>
</dbReference>
<feature type="domain" description="PRD" evidence="2">
    <location>
        <begin position="65"/>
        <end position="170"/>
    </location>
</feature>
<accession>A0A429ZMB0</accession>
<dbReference type="PROSITE" id="PS51372">
    <property type="entry name" value="PRD_2"/>
    <property type="match status" value="2"/>
</dbReference>
<dbReference type="PANTHER" id="PTHR30185:SF15">
    <property type="entry name" value="CRYPTIC BETA-GLUCOSIDE BGL OPERON ANTITERMINATOR"/>
    <property type="match status" value="1"/>
</dbReference>
<dbReference type="Proteomes" id="UP000288490">
    <property type="component" value="Unassembled WGS sequence"/>
</dbReference>
<dbReference type="GO" id="GO:0006355">
    <property type="term" value="P:regulation of DNA-templated transcription"/>
    <property type="evidence" value="ECO:0007669"/>
    <property type="project" value="InterPro"/>
</dbReference>
<protein>
    <submittedName>
        <fullName evidence="3">Transcription antiterminator BglG</fullName>
    </submittedName>
</protein>
<dbReference type="InterPro" id="IPR036650">
    <property type="entry name" value="CAT_RNA-bd_dom_sf"/>
</dbReference>
<dbReference type="EMBL" id="NGJT01000006">
    <property type="protein sequence ID" value="RST94834.1"/>
    <property type="molecule type" value="Genomic_DNA"/>
</dbReference>
<proteinExistence type="predicted"/>
<dbReference type="InterPro" id="IPR004341">
    <property type="entry name" value="CAT_RNA-bd_dom"/>
</dbReference>